<feature type="domain" description="Amidase" evidence="3">
    <location>
        <begin position="35"/>
        <end position="440"/>
    </location>
</feature>
<evidence type="ECO:0000259" key="3">
    <source>
        <dbReference type="Pfam" id="PF01425"/>
    </source>
</evidence>
<dbReference type="AlphaFoldDB" id="A0A4U0Z2C7"/>
<dbReference type="GO" id="GO:0003824">
    <property type="term" value="F:catalytic activity"/>
    <property type="evidence" value="ECO:0007669"/>
    <property type="project" value="InterPro"/>
</dbReference>
<protein>
    <submittedName>
        <fullName evidence="4">Amidase</fullName>
    </submittedName>
</protein>
<sequence>MAADISPRRPGADLLDLDTLTLRDRLATGALRAGEVAEAVISRVAEHEPEVQAFAWFDAGTLRAEADRLDRLRRTGLPVGPLHGIPVGVKDIIDTRGIPTCNGTAIDAGRVPSEDAFVVRRLRAAGALIAAKTVTAEMAYLHPGPTRNPADPSRTPGGSSQGSAAAVSAGMLPLCVGTQTGGSVIRPASFCGVMGFKPSFGLIPRTGILTQSPSLDCVGVFAGSIEAAALLAEVLMGDDPSDPATTPRAPLRLLDITSSVPPVRPTLAILHLSPGGLAPEPDMAAALAEVEAALGDAAFALTLPSLFDEALPARECINLAEMAKCYHPHERRGAALMSETLAGAMERGRAIPARDYLAALDWPRVLNAALDTIFDRCDAIVTPAAPGAAPGSETTGSSAFNGLWSLCGVPTVTLPLLTSSDGMPMGLQVVGRRGDDASLLRTARWIWTTLASSQGESHA</sequence>
<evidence type="ECO:0000313" key="5">
    <source>
        <dbReference type="Proteomes" id="UP000306340"/>
    </source>
</evidence>
<organism evidence="4 5">
    <name type="scientific">Cereibacter changlensis</name>
    <dbReference type="NCBI Taxonomy" id="402884"/>
    <lineage>
        <taxon>Bacteria</taxon>
        <taxon>Pseudomonadati</taxon>
        <taxon>Pseudomonadota</taxon>
        <taxon>Alphaproteobacteria</taxon>
        <taxon>Rhodobacterales</taxon>
        <taxon>Paracoccaceae</taxon>
        <taxon>Cereibacter</taxon>
    </lineage>
</organism>
<comment type="caution">
    <text evidence="4">The sequence shown here is derived from an EMBL/GenBank/DDBJ whole genome shotgun (WGS) entry which is preliminary data.</text>
</comment>
<comment type="similarity">
    <text evidence="1">Belongs to the amidase family.</text>
</comment>
<dbReference type="RefSeq" id="WP_136793488.1">
    <property type="nucleotide sequence ID" value="NZ_SWAU01000169.1"/>
</dbReference>
<dbReference type="Gene3D" id="3.90.1300.10">
    <property type="entry name" value="Amidase signature (AS) domain"/>
    <property type="match status" value="1"/>
</dbReference>
<dbReference type="InterPro" id="IPR000120">
    <property type="entry name" value="Amidase"/>
</dbReference>
<dbReference type="SUPFAM" id="SSF75304">
    <property type="entry name" value="Amidase signature (AS) enzymes"/>
    <property type="match status" value="1"/>
</dbReference>
<evidence type="ECO:0000256" key="1">
    <source>
        <dbReference type="ARBA" id="ARBA00009199"/>
    </source>
</evidence>
<gene>
    <name evidence="4" type="ORF">FAZ78_16075</name>
</gene>
<dbReference type="PANTHER" id="PTHR11895:SF7">
    <property type="entry name" value="GLUTAMYL-TRNA(GLN) AMIDOTRANSFERASE SUBUNIT A, MITOCHONDRIAL"/>
    <property type="match status" value="1"/>
</dbReference>
<proteinExistence type="inferred from homology"/>
<dbReference type="Pfam" id="PF01425">
    <property type="entry name" value="Amidase"/>
    <property type="match status" value="1"/>
</dbReference>
<feature type="region of interest" description="Disordered" evidence="2">
    <location>
        <begin position="141"/>
        <end position="164"/>
    </location>
</feature>
<dbReference type="PANTHER" id="PTHR11895">
    <property type="entry name" value="TRANSAMIDASE"/>
    <property type="match status" value="1"/>
</dbReference>
<dbReference type="Proteomes" id="UP000306340">
    <property type="component" value="Unassembled WGS sequence"/>
</dbReference>
<evidence type="ECO:0000313" key="4">
    <source>
        <dbReference type="EMBL" id="TKA95583.1"/>
    </source>
</evidence>
<reference evidence="4 5" key="1">
    <citation type="submission" date="2019-04" db="EMBL/GenBank/DDBJ databases">
        <title>Crypto-aerobic microbial life in anoxic (sulfidic) marine sediments.</title>
        <authorList>
            <person name="Bhattacharya S."/>
            <person name="Roy C."/>
            <person name="Mondal N."/>
            <person name="Sarkar J."/>
            <person name="Mandal S."/>
            <person name="Rameez M.J."/>
            <person name="Ghosh W."/>
        </authorList>
    </citation>
    <scope>NUCLEOTIDE SEQUENCE [LARGE SCALE GENOMIC DNA]</scope>
    <source>
        <strain evidence="4 5">SBBC</strain>
    </source>
</reference>
<name>A0A4U0Z2C7_9RHOB</name>
<dbReference type="EMBL" id="SWAU01000169">
    <property type="protein sequence ID" value="TKA95583.1"/>
    <property type="molecule type" value="Genomic_DNA"/>
</dbReference>
<dbReference type="InterPro" id="IPR036928">
    <property type="entry name" value="AS_sf"/>
</dbReference>
<dbReference type="InterPro" id="IPR023631">
    <property type="entry name" value="Amidase_dom"/>
</dbReference>
<accession>A0A4U0Z2C7</accession>
<evidence type="ECO:0000256" key="2">
    <source>
        <dbReference type="SAM" id="MobiDB-lite"/>
    </source>
</evidence>